<proteinExistence type="inferred from homology"/>
<reference evidence="11" key="1">
    <citation type="submission" date="2017-04" db="EMBL/GenBank/DDBJ databases">
        <title>Plasmodium gonderi genome.</title>
        <authorList>
            <person name="Arisue N."/>
            <person name="Honma H."/>
            <person name="Kawai S."/>
            <person name="Tougan T."/>
            <person name="Tanabe K."/>
            <person name="Horii T."/>
        </authorList>
    </citation>
    <scope>NUCLEOTIDE SEQUENCE [LARGE SCALE GENOMIC DNA]</scope>
    <source>
        <strain evidence="11">ATCC 30045</strain>
    </source>
</reference>
<keyword evidence="11" id="KW-1185">Reference proteome</keyword>
<organism evidence="10 11">
    <name type="scientific">Plasmodium gonderi</name>
    <dbReference type="NCBI Taxonomy" id="77519"/>
    <lineage>
        <taxon>Eukaryota</taxon>
        <taxon>Sar</taxon>
        <taxon>Alveolata</taxon>
        <taxon>Apicomplexa</taxon>
        <taxon>Aconoidasida</taxon>
        <taxon>Haemosporida</taxon>
        <taxon>Plasmodiidae</taxon>
        <taxon>Plasmodium</taxon>
        <taxon>Plasmodium (Plasmodium)</taxon>
    </lineage>
</organism>
<sequence length="216" mass="25499">MMLRIFHLIGLLVGIFLVNLPVFGCIEIYVTVKPNKMKCIKERINKDTLVVGKFKTENKNTPVSIFIYDIDVNERNFNPQKRQAIFETLNEHDIKTAFTTFYSTSYSFCAYNKTRKIMDVYFEIKHGTEARDYAQIAKSEHLNEATMYLKQIIDQMNNFHINLKRIKASEENEKKSSDKLNDTLMWFSLINILIIIFAAIIQDFYFKRFFTSKKII</sequence>
<keyword evidence="5 8" id="KW-1133">Transmembrane helix</keyword>
<dbReference type="OMA" id="DVFEACF"/>
<comment type="similarity">
    <text evidence="2 7">Belongs to the EMP24/GP25L family.</text>
</comment>
<dbReference type="AlphaFoldDB" id="A0A1Y1JLA0"/>
<keyword evidence="3 7" id="KW-0812">Transmembrane</keyword>
<dbReference type="OrthoDB" id="759142at2759"/>
<dbReference type="RefSeq" id="XP_028544824.1">
    <property type="nucleotide sequence ID" value="XM_028689023.1"/>
</dbReference>
<comment type="caution">
    <text evidence="10">The sequence shown here is derived from an EMBL/GenBank/DDBJ whole genome shotgun (WGS) entry which is preliminary data.</text>
</comment>
<evidence type="ECO:0000256" key="1">
    <source>
        <dbReference type="ARBA" id="ARBA00004479"/>
    </source>
</evidence>
<evidence type="ECO:0000259" key="9">
    <source>
        <dbReference type="PROSITE" id="PS50866"/>
    </source>
</evidence>
<evidence type="ECO:0000256" key="7">
    <source>
        <dbReference type="RuleBase" id="RU003827"/>
    </source>
</evidence>
<dbReference type="Proteomes" id="UP000195521">
    <property type="component" value="Unassembled WGS sequence"/>
</dbReference>
<dbReference type="SMART" id="SM01190">
    <property type="entry name" value="EMP24_GP25L"/>
    <property type="match status" value="1"/>
</dbReference>
<dbReference type="InterPro" id="IPR015720">
    <property type="entry name" value="Emp24-like"/>
</dbReference>
<feature type="transmembrane region" description="Helical" evidence="8">
    <location>
        <begin position="184"/>
        <end position="206"/>
    </location>
</feature>
<evidence type="ECO:0000256" key="2">
    <source>
        <dbReference type="ARBA" id="ARBA00007104"/>
    </source>
</evidence>
<dbReference type="PROSITE" id="PS50866">
    <property type="entry name" value="GOLD"/>
    <property type="match status" value="1"/>
</dbReference>
<dbReference type="EMBL" id="BDQF01000013">
    <property type="protein sequence ID" value="GAW82235.1"/>
    <property type="molecule type" value="Genomic_DNA"/>
</dbReference>
<dbReference type="GeneID" id="39748972"/>
<evidence type="ECO:0000256" key="6">
    <source>
        <dbReference type="ARBA" id="ARBA00023136"/>
    </source>
</evidence>
<dbReference type="Pfam" id="PF01105">
    <property type="entry name" value="EMP24_GP25L"/>
    <property type="match status" value="1"/>
</dbReference>
<dbReference type="InterPro" id="IPR009038">
    <property type="entry name" value="GOLD_dom"/>
</dbReference>
<evidence type="ECO:0000256" key="5">
    <source>
        <dbReference type="ARBA" id="ARBA00022989"/>
    </source>
</evidence>
<keyword evidence="4" id="KW-0732">Signal</keyword>
<keyword evidence="6 8" id="KW-0472">Membrane</keyword>
<evidence type="ECO:0000256" key="4">
    <source>
        <dbReference type="ARBA" id="ARBA00022729"/>
    </source>
</evidence>
<feature type="domain" description="GOLD" evidence="9">
    <location>
        <begin position="37"/>
        <end position="126"/>
    </location>
</feature>
<evidence type="ECO:0000256" key="8">
    <source>
        <dbReference type="SAM" id="Phobius"/>
    </source>
</evidence>
<evidence type="ECO:0000256" key="3">
    <source>
        <dbReference type="ARBA" id="ARBA00022692"/>
    </source>
</evidence>
<comment type="subcellular location">
    <subcellularLocation>
        <location evidence="1 7">Membrane</location>
        <topology evidence="1 7">Single-pass type I membrane protein</topology>
    </subcellularLocation>
</comment>
<protein>
    <recommendedName>
        <fullName evidence="9">GOLD domain-containing protein</fullName>
    </recommendedName>
</protein>
<name>A0A1Y1JLA0_PLAGO</name>
<dbReference type="PANTHER" id="PTHR22811">
    <property type="entry name" value="TRANSMEMBRANE EMP24 DOMAIN-CONTAINING PROTEIN"/>
    <property type="match status" value="1"/>
</dbReference>
<evidence type="ECO:0000313" key="11">
    <source>
        <dbReference type="Proteomes" id="UP000195521"/>
    </source>
</evidence>
<gene>
    <name evidence="10" type="ORF">PGO_122320</name>
</gene>
<accession>A0A1Y1JLA0</accession>
<evidence type="ECO:0000313" key="10">
    <source>
        <dbReference type="EMBL" id="GAW82235.1"/>
    </source>
</evidence>
<dbReference type="GO" id="GO:0016020">
    <property type="term" value="C:membrane"/>
    <property type="evidence" value="ECO:0007669"/>
    <property type="project" value="UniProtKB-SubCell"/>
</dbReference>